<evidence type="ECO:0000313" key="4">
    <source>
        <dbReference type="Proteomes" id="UP000256964"/>
    </source>
</evidence>
<feature type="compositionally biased region" description="Low complexity" evidence="1">
    <location>
        <begin position="140"/>
        <end position="185"/>
    </location>
</feature>
<dbReference type="Proteomes" id="UP000256964">
    <property type="component" value="Unassembled WGS sequence"/>
</dbReference>
<dbReference type="EMBL" id="KZ857391">
    <property type="protein sequence ID" value="RDX52115.1"/>
    <property type="molecule type" value="Genomic_DNA"/>
</dbReference>
<accession>A0A371DHV5</accession>
<protein>
    <recommendedName>
        <fullName evidence="2">Fungal-type protein kinase domain-containing protein</fullName>
    </recommendedName>
</protein>
<evidence type="ECO:0000256" key="1">
    <source>
        <dbReference type="SAM" id="MobiDB-lite"/>
    </source>
</evidence>
<name>A0A371DHV5_9APHY</name>
<proteinExistence type="predicted"/>
<evidence type="ECO:0000259" key="2">
    <source>
        <dbReference type="Pfam" id="PF17667"/>
    </source>
</evidence>
<organism evidence="3 4">
    <name type="scientific">Lentinus brumalis</name>
    <dbReference type="NCBI Taxonomy" id="2498619"/>
    <lineage>
        <taxon>Eukaryota</taxon>
        <taxon>Fungi</taxon>
        <taxon>Dikarya</taxon>
        <taxon>Basidiomycota</taxon>
        <taxon>Agaricomycotina</taxon>
        <taxon>Agaricomycetes</taxon>
        <taxon>Polyporales</taxon>
        <taxon>Polyporaceae</taxon>
        <taxon>Lentinus</taxon>
    </lineage>
</organism>
<dbReference type="AlphaFoldDB" id="A0A371DHV5"/>
<dbReference type="OrthoDB" id="2747778at2759"/>
<reference evidence="3 4" key="1">
    <citation type="journal article" date="2018" name="Biotechnol. Biofuels">
        <title>Integrative visual omics of the white-rot fungus Polyporus brumalis exposes the biotechnological potential of its oxidative enzymes for delignifying raw plant biomass.</title>
        <authorList>
            <person name="Miyauchi S."/>
            <person name="Rancon A."/>
            <person name="Drula E."/>
            <person name="Hage H."/>
            <person name="Chaduli D."/>
            <person name="Favel A."/>
            <person name="Grisel S."/>
            <person name="Henrissat B."/>
            <person name="Herpoel-Gimbert I."/>
            <person name="Ruiz-Duenas F.J."/>
            <person name="Chevret D."/>
            <person name="Hainaut M."/>
            <person name="Lin J."/>
            <person name="Wang M."/>
            <person name="Pangilinan J."/>
            <person name="Lipzen A."/>
            <person name="Lesage-Meessen L."/>
            <person name="Navarro D."/>
            <person name="Riley R."/>
            <person name="Grigoriev I.V."/>
            <person name="Zhou S."/>
            <person name="Raouche S."/>
            <person name="Rosso M.N."/>
        </authorList>
    </citation>
    <scope>NUCLEOTIDE SEQUENCE [LARGE SCALE GENOMIC DNA]</scope>
    <source>
        <strain evidence="3 4">BRFM 1820</strain>
    </source>
</reference>
<feature type="compositionally biased region" description="Acidic residues" evidence="1">
    <location>
        <begin position="191"/>
        <end position="202"/>
    </location>
</feature>
<sequence length="247" mass="26241">MMSNPTAESNAPVLRVDSGVDSSTTSDDAQMQVDLLEPADDRTVSAPVDRQPASESGSTTTDDEHTNLEDAEPAHAPSRPRTRVRHVSPRSLSEIKSSYELVSVVYGAVHAHQQLYERAGVLHGDINPNTILILDWPASSSESESPCARASPSSSGAAPDSQSASQPGGPASASEPKSEKSASSSRHGADGEGEGGGDGEGEGEGRTEGALVDFDVPYSAAAWRHARPGPYRWENHSRLRMRRYGFY</sequence>
<gene>
    <name evidence="3" type="ORF">OH76DRAFT_1400460</name>
</gene>
<feature type="domain" description="Fungal-type protein kinase" evidence="2">
    <location>
        <begin position="84"/>
        <end position="137"/>
    </location>
</feature>
<feature type="region of interest" description="Disordered" evidence="1">
    <location>
        <begin position="140"/>
        <end position="213"/>
    </location>
</feature>
<feature type="compositionally biased region" description="Low complexity" evidence="1">
    <location>
        <begin position="16"/>
        <end position="28"/>
    </location>
</feature>
<keyword evidence="4" id="KW-1185">Reference proteome</keyword>
<evidence type="ECO:0000313" key="3">
    <source>
        <dbReference type="EMBL" id="RDX52115.1"/>
    </source>
</evidence>
<dbReference type="Pfam" id="PF17667">
    <property type="entry name" value="Pkinase_fungal"/>
    <property type="match status" value="1"/>
</dbReference>
<dbReference type="InterPro" id="IPR040976">
    <property type="entry name" value="Pkinase_fungal"/>
</dbReference>
<feature type="compositionally biased region" description="Basic residues" evidence="1">
    <location>
        <begin position="78"/>
        <end position="88"/>
    </location>
</feature>
<feature type="region of interest" description="Disordered" evidence="1">
    <location>
        <begin position="1"/>
        <end position="90"/>
    </location>
</feature>